<organism evidence="1 2">
    <name type="scientific">Citrullus colocynthis</name>
    <name type="common">colocynth</name>
    <dbReference type="NCBI Taxonomy" id="252529"/>
    <lineage>
        <taxon>Eukaryota</taxon>
        <taxon>Viridiplantae</taxon>
        <taxon>Streptophyta</taxon>
        <taxon>Embryophyta</taxon>
        <taxon>Tracheophyta</taxon>
        <taxon>Spermatophyta</taxon>
        <taxon>Magnoliopsida</taxon>
        <taxon>eudicotyledons</taxon>
        <taxon>Gunneridae</taxon>
        <taxon>Pentapetalae</taxon>
        <taxon>rosids</taxon>
        <taxon>fabids</taxon>
        <taxon>Cucurbitales</taxon>
        <taxon>Cucurbitaceae</taxon>
        <taxon>Benincaseae</taxon>
        <taxon>Citrullus</taxon>
    </lineage>
</organism>
<keyword evidence="2" id="KW-1185">Reference proteome</keyword>
<sequence>MEGLHHHPNKGGRSLEVIDVRKLSENKMYLNQSQKRAIVDPSFVKRHVAMTMSESSKSSTKKSWWKKPEMKRRRRVAKYKLYAVEGKVKSSIKKGIRWFKTKCSRIISGF</sequence>
<dbReference type="PANTHER" id="PTHR33193:SF68">
    <property type="entry name" value="DUF3511 DOMAIN-CONTAINING PROTEIN"/>
    <property type="match status" value="1"/>
</dbReference>
<dbReference type="Pfam" id="PF12023">
    <property type="entry name" value="DUF3511"/>
    <property type="match status" value="1"/>
</dbReference>
<evidence type="ECO:0008006" key="3">
    <source>
        <dbReference type="Google" id="ProtNLM"/>
    </source>
</evidence>
<proteinExistence type="predicted"/>
<name>A0ABP0YRJ4_9ROSI</name>
<evidence type="ECO:0000313" key="2">
    <source>
        <dbReference type="Proteomes" id="UP001642487"/>
    </source>
</evidence>
<protein>
    <recommendedName>
        <fullName evidence="3">DUF3511 domain-containing protein</fullName>
    </recommendedName>
</protein>
<dbReference type="Proteomes" id="UP001642487">
    <property type="component" value="Chromosome 5"/>
</dbReference>
<reference evidence="1 2" key="1">
    <citation type="submission" date="2024-03" db="EMBL/GenBank/DDBJ databases">
        <authorList>
            <person name="Gkanogiannis A."/>
            <person name="Becerra Lopez-Lavalle L."/>
        </authorList>
    </citation>
    <scope>NUCLEOTIDE SEQUENCE [LARGE SCALE GENOMIC DNA]</scope>
</reference>
<dbReference type="InterPro" id="IPR021899">
    <property type="entry name" value="DUF3511"/>
</dbReference>
<accession>A0ABP0YRJ4</accession>
<evidence type="ECO:0000313" key="1">
    <source>
        <dbReference type="EMBL" id="CAK9321848.1"/>
    </source>
</evidence>
<dbReference type="PANTHER" id="PTHR33193">
    <property type="entry name" value="DOMAIN PROTEIN, PUTATIVE (DUF3511)-RELATED"/>
    <property type="match status" value="1"/>
</dbReference>
<gene>
    <name evidence="1" type="ORF">CITCOLO1_LOCUS13941</name>
</gene>
<dbReference type="EMBL" id="OZ021739">
    <property type="protein sequence ID" value="CAK9321848.1"/>
    <property type="molecule type" value="Genomic_DNA"/>
</dbReference>